<protein>
    <submittedName>
        <fullName evidence="2">Methyltransferase domain-containing protein</fullName>
    </submittedName>
</protein>
<name>A0A1G7QKN1_9ACTN</name>
<sequence length="247" mass="27578">MDCPTSYEDFALQYDKGSADNVYNALLDRPAVQSKCPPLEGRRVLEAGCAGGRLTQWLVDQEARVVAVDASPTLVGLAHERLGDRAELRVHDIAQPFDFLPDASVDVVVSSLTLHYLKDWVPALAEFRRVLAPGGTVVMSTHHPLNDFEISPSGDYFRVEELRDEWPSFGPPTPVVRFYRRPLGRMIADVHHAGLVLRDLYEPRAEPAQRERFGERFDKLSRKPWFLVLVLGHPGDPHEGGLAHPAG</sequence>
<keyword evidence="2" id="KW-0808">Transferase</keyword>
<evidence type="ECO:0000259" key="1">
    <source>
        <dbReference type="Pfam" id="PF08241"/>
    </source>
</evidence>
<reference evidence="2 3" key="1">
    <citation type="submission" date="2016-10" db="EMBL/GenBank/DDBJ databases">
        <authorList>
            <person name="de Groot N.N."/>
        </authorList>
    </citation>
    <scope>NUCLEOTIDE SEQUENCE [LARGE SCALE GENOMIC DNA]</scope>
    <source>
        <strain evidence="2 3">CPCC 201354</strain>
    </source>
</reference>
<dbReference type="STRING" id="504805.SAMN05421505_10125"/>
<dbReference type="CDD" id="cd02440">
    <property type="entry name" value="AdoMet_MTases"/>
    <property type="match status" value="1"/>
</dbReference>
<dbReference type="PANTHER" id="PTHR43464">
    <property type="entry name" value="METHYLTRANSFERASE"/>
    <property type="match status" value="1"/>
</dbReference>
<dbReference type="AlphaFoldDB" id="A0A1G7QKN1"/>
<dbReference type="InterPro" id="IPR029063">
    <property type="entry name" value="SAM-dependent_MTases_sf"/>
</dbReference>
<organism evidence="2 3">
    <name type="scientific">Sinosporangium album</name>
    <dbReference type="NCBI Taxonomy" id="504805"/>
    <lineage>
        <taxon>Bacteria</taxon>
        <taxon>Bacillati</taxon>
        <taxon>Actinomycetota</taxon>
        <taxon>Actinomycetes</taxon>
        <taxon>Streptosporangiales</taxon>
        <taxon>Streptosporangiaceae</taxon>
        <taxon>Sinosporangium</taxon>
    </lineage>
</organism>
<dbReference type="GO" id="GO:0032259">
    <property type="term" value="P:methylation"/>
    <property type="evidence" value="ECO:0007669"/>
    <property type="project" value="UniProtKB-KW"/>
</dbReference>
<dbReference type="PANTHER" id="PTHR43464:SF94">
    <property type="entry name" value="MALONYL-[ACYL-CARRIER PROTEIN] O-METHYLTRANSFERASE"/>
    <property type="match status" value="1"/>
</dbReference>
<dbReference type="RefSeq" id="WP_176955189.1">
    <property type="nucleotide sequence ID" value="NZ_FNCN01000001.1"/>
</dbReference>
<evidence type="ECO:0000313" key="2">
    <source>
        <dbReference type="EMBL" id="SDF99038.1"/>
    </source>
</evidence>
<proteinExistence type="predicted"/>
<feature type="domain" description="Methyltransferase type 11" evidence="1">
    <location>
        <begin position="45"/>
        <end position="138"/>
    </location>
</feature>
<accession>A0A1G7QKN1</accession>
<dbReference type="EMBL" id="FNCN01000001">
    <property type="protein sequence ID" value="SDF99038.1"/>
    <property type="molecule type" value="Genomic_DNA"/>
</dbReference>
<keyword evidence="2" id="KW-0489">Methyltransferase</keyword>
<dbReference type="InterPro" id="IPR013216">
    <property type="entry name" value="Methyltransf_11"/>
</dbReference>
<gene>
    <name evidence="2" type="ORF">SAMN05421505_10125</name>
</gene>
<keyword evidence="3" id="KW-1185">Reference proteome</keyword>
<evidence type="ECO:0000313" key="3">
    <source>
        <dbReference type="Proteomes" id="UP000198923"/>
    </source>
</evidence>
<dbReference type="SUPFAM" id="SSF53335">
    <property type="entry name" value="S-adenosyl-L-methionine-dependent methyltransferases"/>
    <property type="match status" value="1"/>
</dbReference>
<dbReference type="Gene3D" id="3.40.50.150">
    <property type="entry name" value="Vaccinia Virus protein VP39"/>
    <property type="match status" value="1"/>
</dbReference>
<dbReference type="GO" id="GO:0008757">
    <property type="term" value="F:S-adenosylmethionine-dependent methyltransferase activity"/>
    <property type="evidence" value="ECO:0007669"/>
    <property type="project" value="InterPro"/>
</dbReference>
<dbReference type="Proteomes" id="UP000198923">
    <property type="component" value="Unassembled WGS sequence"/>
</dbReference>
<dbReference type="Pfam" id="PF08241">
    <property type="entry name" value="Methyltransf_11"/>
    <property type="match status" value="1"/>
</dbReference>